<dbReference type="Pfam" id="PF09346">
    <property type="entry name" value="SMI1_KNR4"/>
    <property type="match status" value="1"/>
</dbReference>
<dbReference type="AlphaFoldDB" id="A0A385SLH0"/>
<dbReference type="RefSeq" id="WP_119755358.1">
    <property type="nucleotide sequence ID" value="NZ_CP032382.1"/>
</dbReference>
<keyword evidence="3" id="KW-1185">Reference proteome</keyword>
<protein>
    <submittedName>
        <fullName evidence="2">Cell wall assembly protein</fullName>
    </submittedName>
</protein>
<evidence type="ECO:0000313" key="3">
    <source>
        <dbReference type="Proteomes" id="UP000266183"/>
    </source>
</evidence>
<dbReference type="Proteomes" id="UP000266183">
    <property type="component" value="Chromosome"/>
</dbReference>
<dbReference type="SUPFAM" id="SSF160631">
    <property type="entry name" value="SMI1/KNR4-like"/>
    <property type="match status" value="1"/>
</dbReference>
<sequence length="123" mass="13687">MPLMMNPPPLPDIMEVFLSRVAFTLPAGYERFIRSSNGAEGFLNNSYLALWSIEALFTLNEGYWVERYAPGFFIIGSDGGDTSYAVDKLTGALYAIPFIGMSRKEAKWLAKDFDGFIEALRGA</sequence>
<feature type="domain" description="Knr4/Smi1-like" evidence="1">
    <location>
        <begin position="20"/>
        <end position="118"/>
    </location>
</feature>
<name>A0A385SLH0_9BACT</name>
<reference evidence="3" key="1">
    <citation type="submission" date="2018-09" db="EMBL/GenBank/DDBJ databases">
        <title>Chryseolinea sp. KIS68-18 isolated from soil.</title>
        <authorList>
            <person name="Weon H.-Y."/>
            <person name="Kwon S.-W."/>
            <person name="Lee S.A."/>
        </authorList>
    </citation>
    <scope>NUCLEOTIDE SEQUENCE [LARGE SCALE GENOMIC DNA]</scope>
    <source>
        <strain evidence="3">KIS68-18</strain>
    </source>
</reference>
<evidence type="ECO:0000313" key="2">
    <source>
        <dbReference type="EMBL" id="AYB32099.1"/>
    </source>
</evidence>
<dbReference type="KEGG" id="chk:D4L85_16640"/>
<evidence type="ECO:0000259" key="1">
    <source>
        <dbReference type="Pfam" id="PF09346"/>
    </source>
</evidence>
<dbReference type="OrthoDB" id="9795554at2"/>
<gene>
    <name evidence="2" type="ORF">D4L85_16640</name>
</gene>
<dbReference type="InterPro" id="IPR018958">
    <property type="entry name" value="Knr4/Smi1-like_dom"/>
</dbReference>
<dbReference type="Gene3D" id="3.40.1580.10">
    <property type="entry name" value="SMI1/KNR4-like"/>
    <property type="match status" value="1"/>
</dbReference>
<dbReference type="EMBL" id="CP032382">
    <property type="protein sequence ID" value="AYB32099.1"/>
    <property type="molecule type" value="Genomic_DNA"/>
</dbReference>
<dbReference type="InterPro" id="IPR037883">
    <property type="entry name" value="Knr4/Smi1-like_sf"/>
</dbReference>
<accession>A0A385SLH0</accession>
<organism evidence="2 3">
    <name type="scientific">Chryseolinea soli</name>
    <dbReference type="NCBI Taxonomy" id="2321403"/>
    <lineage>
        <taxon>Bacteria</taxon>
        <taxon>Pseudomonadati</taxon>
        <taxon>Bacteroidota</taxon>
        <taxon>Cytophagia</taxon>
        <taxon>Cytophagales</taxon>
        <taxon>Fulvivirgaceae</taxon>
        <taxon>Chryseolinea</taxon>
    </lineage>
</organism>
<proteinExistence type="predicted"/>